<keyword evidence="2" id="KW-0808">Transferase</keyword>
<dbReference type="InterPro" id="IPR015424">
    <property type="entry name" value="PyrdxlP-dep_Trfase"/>
</dbReference>
<comment type="cofactor">
    <cofactor evidence="1">
        <name>pyridoxal 5'-phosphate</name>
        <dbReference type="ChEBI" id="CHEBI:597326"/>
    </cofactor>
</comment>
<organism evidence="5 6">
    <name type="scientific">Tahibacter harae</name>
    <dbReference type="NCBI Taxonomy" id="2963937"/>
    <lineage>
        <taxon>Bacteria</taxon>
        <taxon>Pseudomonadati</taxon>
        <taxon>Pseudomonadota</taxon>
        <taxon>Gammaproteobacteria</taxon>
        <taxon>Lysobacterales</taxon>
        <taxon>Rhodanobacteraceae</taxon>
        <taxon>Tahibacter</taxon>
    </lineage>
</organism>
<reference evidence="5" key="1">
    <citation type="submission" date="2022-07" db="EMBL/GenBank/DDBJ databases">
        <title>Tahibacter sp., a new gammaproteobacterium isolated from the silt sample collected at pig farm.</title>
        <authorList>
            <person name="Chen H."/>
        </authorList>
    </citation>
    <scope>NUCLEOTIDE SEQUENCE</scope>
    <source>
        <strain evidence="5">P2K</strain>
    </source>
</reference>
<keyword evidence="3" id="KW-0663">Pyridoxal phosphate</keyword>
<sequence>MSISFPSVVTPSFTKLLPARSPELPEFARQRVERFHNERVAACWEGRHILRGLKPGPSALMLQSNDYLAITRHADIVAAQREALLNAGNGAMMSGLFLQQDDDPLHVIERELALALGSEETILCQSGYVANVGLVQTLAGERTPVYVDMLAHASLWEGVKAAGAQAVPIYHNDPEYLERQMLRHGPGVVLVDSIYSTNGSVCPLADFADVVQRRGGVFIVDESHSLGTHGVHGEGLVANLGLNDKVHFVTASLAKAYCARAGLISCSRRFKPYFAFESMPAIFSSTLLPPELAGIEASHRVIQREGWRRARLQHVTRRVREALTELGYPIGSGTEQIIALEVGSEAAVMRVRDAFEAENVFGAIFCAPATAKNRALLRLTLHAGLDDDAVNRLIAACTRLRDKVDLAEWSASRRERRNVAKPPALGEVA</sequence>
<dbReference type="InterPro" id="IPR015422">
    <property type="entry name" value="PyrdxlP-dep_Trfase_small"/>
</dbReference>
<comment type="caution">
    <text evidence="5">The sequence shown here is derived from an EMBL/GenBank/DDBJ whole genome shotgun (WGS) entry which is preliminary data.</text>
</comment>
<evidence type="ECO:0000256" key="3">
    <source>
        <dbReference type="ARBA" id="ARBA00022898"/>
    </source>
</evidence>
<evidence type="ECO:0000259" key="4">
    <source>
        <dbReference type="Pfam" id="PF00155"/>
    </source>
</evidence>
<accession>A0ABT1QVB8</accession>
<evidence type="ECO:0000256" key="1">
    <source>
        <dbReference type="ARBA" id="ARBA00001933"/>
    </source>
</evidence>
<proteinExistence type="predicted"/>
<evidence type="ECO:0000256" key="2">
    <source>
        <dbReference type="ARBA" id="ARBA00022679"/>
    </source>
</evidence>
<gene>
    <name evidence="5" type="primary">cqsA</name>
    <name evidence="5" type="ORF">NM961_16065</name>
</gene>
<dbReference type="Gene3D" id="3.90.1150.10">
    <property type="entry name" value="Aspartate Aminotransferase, domain 1"/>
    <property type="match status" value="1"/>
</dbReference>
<dbReference type="NCBIfam" id="NF005526">
    <property type="entry name" value="PRK07179.1"/>
    <property type="match status" value="1"/>
</dbReference>
<dbReference type="InterPro" id="IPR015421">
    <property type="entry name" value="PyrdxlP-dep_Trfase_major"/>
</dbReference>
<keyword evidence="6" id="KW-1185">Reference proteome</keyword>
<dbReference type="Pfam" id="PF00155">
    <property type="entry name" value="Aminotran_1_2"/>
    <property type="match status" value="1"/>
</dbReference>
<dbReference type="InterPro" id="IPR050087">
    <property type="entry name" value="AON_synthase_class-II"/>
</dbReference>
<evidence type="ECO:0000313" key="5">
    <source>
        <dbReference type="EMBL" id="MCQ4166237.1"/>
    </source>
</evidence>
<dbReference type="Gene3D" id="3.40.640.10">
    <property type="entry name" value="Type I PLP-dependent aspartate aminotransferase-like (Major domain)"/>
    <property type="match status" value="1"/>
</dbReference>
<evidence type="ECO:0000313" key="6">
    <source>
        <dbReference type="Proteomes" id="UP001165498"/>
    </source>
</evidence>
<protein>
    <submittedName>
        <fullName evidence="5">Quorum-sensing autoinducer CAI-1 synthase</fullName>
    </submittedName>
</protein>
<name>A0ABT1QVB8_9GAMM</name>
<dbReference type="Proteomes" id="UP001165498">
    <property type="component" value="Unassembled WGS sequence"/>
</dbReference>
<dbReference type="InterPro" id="IPR004839">
    <property type="entry name" value="Aminotransferase_I/II_large"/>
</dbReference>
<dbReference type="RefSeq" id="WP_255915429.1">
    <property type="nucleotide sequence ID" value="NZ_JANFQO010000015.1"/>
</dbReference>
<dbReference type="PANTHER" id="PTHR13693:SF100">
    <property type="entry name" value="8-AMINO-7-OXONONANOATE SYNTHASE"/>
    <property type="match status" value="1"/>
</dbReference>
<dbReference type="EMBL" id="JANFQO010000015">
    <property type="protein sequence ID" value="MCQ4166237.1"/>
    <property type="molecule type" value="Genomic_DNA"/>
</dbReference>
<dbReference type="PANTHER" id="PTHR13693">
    <property type="entry name" value="CLASS II AMINOTRANSFERASE/8-AMINO-7-OXONONANOATE SYNTHASE"/>
    <property type="match status" value="1"/>
</dbReference>
<dbReference type="SUPFAM" id="SSF53383">
    <property type="entry name" value="PLP-dependent transferases"/>
    <property type="match status" value="1"/>
</dbReference>
<feature type="domain" description="Aminotransferase class I/classII large" evidence="4">
    <location>
        <begin position="61"/>
        <end position="395"/>
    </location>
</feature>